<dbReference type="Proteomes" id="UP000661858">
    <property type="component" value="Unassembled WGS sequence"/>
</dbReference>
<name>A0A937JKA6_9ACTN</name>
<comment type="caution">
    <text evidence="2">The sequence shown here is derived from an EMBL/GenBank/DDBJ whole genome shotgun (WGS) entry which is preliminary data.</text>
</comment>
<gene>
    <name evidence="2" type="ORF">JK359_03925</name>
</gene>
<keyword evidence="3" id="KW-1185">Reference proteome</keyword>
<organism evidence="2 3">
    <name type="scientific">Streptomyces actinomycinicus</name>
    <dbReference type="NCBI Taxonomy" id="1695166"/>
    <lineage>
        <taxon>Bacteria</taxon>
        <taxon>Bacillati</taxon>
        <taxon>Actinomycetota</taxon>
        <taxon>Actinomycetes</taxon>
        <taxon>Kitasatosporales</taxon>
        <taxon>Streptomycetaceae</taxon>
        <taxon>Streptomyces</taxon>
    </lineage>
</organism>
<evidence type="ECO:0000256" key="1">
    <source>
        <dbReference type="SAM" id="MobiDB-lite"/>
    </source>
</evidence>
<dbReference type="RefSeq" id="WP_201831576.1">
    <property type="nucleotide sequence ID" value="NZ_JAERRK010000001.1"/>
</dbReference>
<accession>A0A937JKA6</accession>
<evidence type="ECO:0000313" key="2">
    <source>
        <dbReference type="EMBL" id="MBL1081130.1"/>
    </source>
</evidence>
<protein>
    <submittedName>
        <fullName evidence="2">Uncharacterized protein</fullName>
    </submittedName>
</protein>
<proteinExistence type="predicted"/>
<dbReference type="AlphaFoldDB" id="A0A937JKA6"/>
<feature type="region of interest" description="Disordered" evidence="1">
    <location>
        <begin position="120"/>
        <end position="152"/>
    </location>
</feature>
<sequence>MRTARRAVIVGACVVTLGIVVGVWQPWVDRTPFTAYEVGVVPGENADDGPTPGSCVPRMGPQKIVIYDEDGTKLAQAVEPRQGKWLSGDFKQFAGDCMIVTAVRDVPGGKGTYLRQWAGRSRDPFPEQDLRRSRQERIDAWKTMEKARDGAH</sequence>
<dbReference type="EMBL" id="JAERRK010000001">
    <property type="protein sequence ID" value="MBL1081130.1"/>
    <property type="molecule type" value="Genomic_DNA"/>
</dbReference>
<evidence type="ECO:0000313" key="3">
    <source>
        <dbReference type="Proteomes" id="UP000661858"/>
    </source>
</evidence>
<reference evidence="2" key="1">
    <citation type="submission" date="2021-01" db="EMBL/GenBank/DDBJ databases">
        <title>WGS of actinomycetes isolated from Thailand.</title>
        <authorList>
            <person name="Thawai C."/>
        </authorList>
    </citation>
    <scope>NUCLEOTIDE SEQUENCE</scope>
    <source>
        <strain evidence="2">RCU-197</strain>
    </source>
</reference>